<keyword evidence="11" id="KW-1185">Reference proteome</keyword>
<dbReference type="InterPro" id="IPR002223">
    <property type="entry name" value="Kunitz_BPTI"/>
</dbReference>
<dbReference type="FunFam" id="2.60.40.2130:FF:000002">
    <property type="entry name" value="Putative Spondin-1"/>
    <property type="match status" value="1"/>
</dbReference>
<evidence type="ECO:0000313" key="10">
    <source>
        <dbReference type="EMBL" id="KZS04951.1"/>
    </source>
</evidence>
<dbReference type="CDD" id="cd08544">
    <property type="entry name" value="Reeler"/>
    <property type="match status" value="1"/>
</dbReference>
<keyword evidence="5" id="KW-0130">Cell adhesion</keyword>
<dbReference type="Gene3D" id="2.20.100.10">
    <property type="entry name" value="Thrombospondin type-1 (TSP1) repeat"/>
    <property type="match status" value="3"/>
</dbReference>
<dbReference type="PROSITE" id="PS00280">
    <property type="entry name" value="BPTI_KUNITZ_1"/>
    <property type="match status" value="1"/>
</dbReference>
<protein>
    <recommendedName>
        <fullName evidence="2">Spondin-1</fullName>
    </recommendedName>
    <alternativeName>
        <fullName evidence="6">F-spondin</fullName>
    </alternativeName>
</protein>
<dbReference type="NCBIfam" id="NF038123">
    <property type="entry name" value="NF038123_dom"/>
    <property type="match status" value="1"/>
</dbReference>
<proteinExistence type="predicted"/>
<feature type="domain" description="Reelin" evidence="8">
    <location>
        <begin position="1"/>
        <end position="130"/>
    </location>
</feature>
<dbReference type="PROSITE" id="PS51020">
    <property type="entry name" value="SPONDIN"/>
    <property type="match status" value="1"/>
</dbReference>
<dbReference type="Pfam" id="PF00090">
    <property type="entry name" value="TSP_1"/>
    <property type="match status" value="3"/>
</dbReference>
<dbReference type="InterPro" id="IPR009465">
    <property type="entry name" value="Spondin_N"/>
</dbReference>
<evidence type="ECO:0000313" key="11">
    <source>
        <dbReference type="Proteomes" id="UP000076858"/>
    </source>
</evidence>
<dbReference type="SUPFAM" id="SSF57362">
    <property type="entry name" value="BPTI-like"/>
    <property type="match status" value="1"/>
</dbReference>
<dbReference type="PANTHER" id="PTHR11311:SF16">
    <property type="entry name" value="SPONDIN-1"/>
    <property type="match status" value="1"/>
</dbReference>
<dbReference type="PROSITE" id="PS50279">
    <property type="entry name" value="BPTI_KUNITZ_2"/>
    <property type="match status" value="1"/>
</dbReference>
<sequence length="671" mass="74876">MDIALKSAAIPTNISLEKSSNVLQKFVGFLLTATPSITSIPTSPDTAGSFRLFSDSLSRFSDVCPNGITQTSSVPKTEIQVLWTAPGPGTGCIKFSAVVVENRELWFADDNGLTKELCADPQENEDEQPEINEPCCACDEAKYEVMFEGFWSRQTHPRDFPANEWLTHFSDIIGASHSADYRVWEYGGIASDGLRQVAEWGSTQALESELKSESDHIRTIIKSRGLWYPNVNGKTYAVFRVDRKHHLMSLVSMLGPSPDWIVGVSALELCSRNCTWVENKTLNLYPWDAGTDSGITYTSTNSMTNPREKITRITSSYPADPRSPFYDPTGSDMKPLARVVITRQRVYEKACTDTSTITEDAISHPDNSGDALRPECAVTEWGQFSPCSVTCGKGLRMRQRFYINQMKAEMTRCDRQLEEKEMCASAVELCGDGSMVKDDVCAVSEWSQWSSCSVTCGKGFRTRTRRYYDRMGRKKCHLETSEQEMCMGMNFECEDSGFDESEDPECLVSDWSDWSPCSATCGKGMQVRSRIPLVIGNNGVAATFLPGHCNMDTMEKTVCMADKPDCSFSMADAKAICMEEVDPGPCRGPFSRWYFDAHKGMCIPFTYGGCRGNRNNFERREDCVNTCELLARGKNTCITLSPLLDPSSYIRRIALHTATDSLRSLSQRSQL</sequence>
<gene>
    <name evidence="10" type="ORF">APZ42_031870</name>
</gene>
<dbReference type="InterPro" id="IPR002861">
    <property type="entry name" value="Reeler_dom"/>
</dbReference>
<evidence type="ECO:0000256" key="3">
    <source>
        <dbReference type="ARBA" id="ARBA00022530"/>
    </source>
</evidence>
<organism evidence="10 11">
    <name type="scientific">Daphnia magna</name>
    <dbReference type="NCBI Taxonomy" id="35525"/>
    <lineage>
        <taxon>Eukaryota</taxon>
        <taxon>Metazoa</taxon>
        <taxon>Ecdysozoa</taxon>
        <taxon>Arthropoda</taxon>
        <taxon>Crustacea</taxon>
        <taxon>Branchiopoda</taxon>
        <taxon>Diplostraca</taxon>
        <taxon>Cladocera</taxon>
        <taxon>Anomopoda</taxon>
        <taxon>Daphniidae</taxon>
        <taxon>Daphnia</taxon>
    </lineage>
</organism>
<dbReference type="OrthoDB" id="347314at2759"/>
<dbReference type="InterPro" id="IPR036383">
    <property type="entry name" value="TSP1_rpt_sf"/>
</dbReference>
<dbReference type="Pfam" id="PF02014">
    <property type="entry name" value="Reeler"/>
    <property type="match status" value="1"/>
</dbReference>
<evidence type="ECO:0000259" key="7">
    <source>
        <dbReference type="PROSITE" id="PS50279"/>
    </source>
</evidence>
<dbReference type="SMART" id="SM00209">
    <property type="entry name" value="TSP1"/>
    <property type="match status" value="3"/>
</dbReference>
<evidence type="ECO:0000256" key="5">
    <source>
        <dbReference type="ARBA" id="ARBA00022889"/>
    </source>
</evidence>
<dbReference type="PROSITE" id="PS50092">
    <property type="entry name" value="TSP1"/>
    <property type="match status" value="3"/>
</dbReference>
<evidence type="ECO:0000256" key="1">
    <source>
        <dbReference type="ARBA" id="ARBA00004498"/>
    </source>
</evidence>
<evidence type="ECO:0000259" key="8">
    <source>
        <dbReference type="PROSITE" id="PS51019"/>
    </source>
</evidence>
<dbReference type="FunFam" id="2.20.100.10:FF:000109">
    <property type="entry name" value="Spondin-1"/>
    <property type="match status" value="1"/>
</dbReference>
<dbReference type="FunFam" id="4.10.410.10:FF:000046">
    <property type="entry name" value="AGAP011765-PA"/>
    <property type="match status" value="1"/>
</dbReference>
<dbReference type="PROSITE" id="PS51019">
    <property type="entry name" value="REELIN"/>
    <property type="match status" value="1"/>
</dbReference>
<evidence type="ECO:0000259" key="9">
    <source>
        <dbReference type="PROSITE" id="PS51020"/>
    </source>
</evidence>
<comment type="subcellular location">
    <subcellularLocation>
        <location evidence="1">Secreted</location>
        <location evidence="1">Extracellular space</location>
        <location evidence="1">Extracellular matrix</location>
    </subcellularLocation>
</comment>
<dbReference type="PRINTS" id="PR00759">
    <property type="entry name" value="BASICPTASE"/>
</dbReference>
<keyword evidence="3" id="KW-0964">Secreted</keyword>
<evidence type="ECO:0000256" key="4">
    <source>
        <dbReference type="ARBA" id="ARBA00022737"/>
    </source>
</evidence>
<dbReference type="SMART" id="SM00131">
    <property type="entry name" value="KU"/>
    <property type="match status" value="1"/>
</dbReference>
<dbReference type="FunFam" id="2.20.100.10:FF:000106">
    <property type="entry name" value="Spondin-1"/>
    <property type="match status" value="1"/>
</dbReference>
<dbReference type="SUPFAM" id="SSF82895">
    <property type="entry name" value="TSP-1 type 1 repeat"/>
    <property type="match status" value="3"/>
</dbReference>
<dbReference type="STRING" id="35525.A0A164MD69"/>
<feature type="domain" description="Spondin" evidence="9">
    <location>
        <begin position="131"/>
        <end position="321"/>
    </location>
</feature>
<evidence type="ECO:0000256" key="6">
    <source>
        <dbReference type="ARBA" id="ARBA00030964"/>
    </source>
</evidence>
<dbReference type="Gene3D" id="2.60.40.4060">
    <property type="entry name" value="Reeler domain"/>
    <property type="match status" value="1"/>
</dbReference>
<name>A0A164MD69_9CRUS</name>
<dbReference type="AlphaFoldDB" id="A0A164MD69"/>
<dbReference type="Pfam" id="PF00014">
    <property type="entry name" value="Kunitz_BPTI"/>
    <property type="match status" value="1"/>
</dbReference>
<dbReference type="GO" id="GO:0007155">
    <property type="term" value="P:cell adhesion"/>
    <property type="evidence" value="ECO:0007669"/>
    <property type="project" value="UniProtKB-KW"/>
</dbReference>
<dbReference type="GO" id="GO:0004867">
    <property type="term" value="F:serine-type endopeptidase inhibitor activity"/>
    <property type="evidence" value="ECO:0007669"/>
    <property type="project" value="InterPro"/>
</dbReference>
<dbReference type="InterPro" id="IPR051418">
    <property type="entry name" value="Spondin/Thrombospondin_T1"/>
</dbReference>
<dbReference type="InterPro" id="IPR020901">
    <property type="entry name" value="Prtase_inh_Kunz-CS"/>
</dbReference>
<dbReference type="Gene3D" id="2.60.40.2130">
    <property type="entry name" value="F-spondin domain"/>
    <property type="match status" value="1"/>
</dbReference>
<reference evidence="10 11" key="1">
    <citation type="submission" date="2016-03" db="EMBL/GenBank/DDBJ databases">
        <title>EvidentialGene: Evidence-directed Construction of Genes on Genomes.</title>
        <authorList>
            <person name="Gilbert D.G."/>
            <person name="Choi J.-H."/>
            <person name="Mockaitis K."/>
            <person name="Colbourne J."/>
            <person name="Pfrender M."/>
        </authorList>
    </citation>
    <scope>NUCLEOTIDE SEQUENCE [LARGE SCALE GENOMIC DNA]</scope>
    <source>
        <strain evidence="10 11">Xinb3</strain>
        <tissue evidence="10">Complete organism</tissue>
    </source>
</reference>
<feature type="domain" description="BPTI/Kunitz inhibitor" evidence="7">
    <location>
        <begin position="577"/>
        <end position="627"/>
    </location>
</feature>
<dbReference type="InterPro" id="IPR036880">
    <property type="entry name" value="Kunitz_BPTI_sf"/>
</dbReference>
<dbReference type="InterPro" id="IPR042307">
    <property type="entry name" value="Reeler_sf"/>
</dbReference>
<accession>A0A164MD69</accession>
<dbReference type="PANTHER" id="PTHR11311">
    <property type="entry name" value="SPONDIN"/>
    <property type="match status" value="1"/>
</dbReference>
<dbReference type="Proteomes" id="UP000076858">
    <property type="component" value="Unassembled WGS sequence"/>
</dbReference>
<dbReference type="InterPro" id="IPR000884">
    <property type="entry name" value="TSP1_rpt"/>
</dbReference>
<keyword evidence="4" id="KW-0677">Repeat</keyword>
<dbReference type="EMBL" id="LRGB01003024">
    <property type="protein sequence ID" value="KZS04951.1"/>
    <property type="molecule type" value="Genomic_DNA"/>
</dbReference>
<evidence type="ECO:0000256" key="2">
    <source>
        <dbReference type="ARBA" id="ARBA00019594"/>
    </source>
</evidence>
<dbReference type="Gene3D" id="4.10.410.10">
    <property type="entry name" value="Pancreatic trypsin inhibitor Kunitz domain"/>
    <property type="match status" value="1"/>
</dbReference>
<dbReference type="FunFam" id="2.20.100.10:FF:000117">
    <property type="entry name" value="Spondin-1"/>
    <property type="match status" value="1"/>
</dbReference>
<comment type="caution">
    <text evidence="10">The sequence shown here is derived from an EMBL/GenBank/DDBJ whole genome shotgun (WGS) entry which is preliminary data.</text>
</comment>
<dbReference type="Pfam" id="PF06468">
    <property type="entry name" value="Spond_N"/>
    <property type="match status" value="1"/>
</dbReference>
<dbReference type="InterPro" id="IPR038678">
    <property type="entry name" value="Spondin_N_sf"/>
</dbReference>
<dbReference type="CDD" id="cd00109">
    <property type="entry name" value="Kunitz-type"/>
    <property type="match status" value="1"/>
</dbReference>
<dbReference type="GO" id="GO:0031012">
    <property type="term" value="C:extracellular matrix"/>
    <property type="evidence" value="ECO:0007669"/>
    <property type="project" value="TreeGrafter"/>
</dbReference>
<keyword evidence="3" id="KW-0272">Extracellular matrix</keyword>